<dbReference type="AlphaFoldDB" id="A0AAW1P2Z6"/>
<evidence type="ECO:0000256" key="6">
    <source>
        <dbReference type="RuleBase" id="RU003945"/>
    </source>
</evidence>
<keyword evidence="3 6" id="KW-0812">Transmembrane</keyword>
<evidence type="ECO:0000256" key="5">
    <source>
        <dbReference type="ARBA" id="ARBA00023136"/>
    </source>
</evidence>
<comment type="subcellular location">
    <subcellularLocation>
        <location evidence="1 6">Membrane</location>
        <topology evidence="1 6">Multi-pass membrane protein</topology>
    </subcellularLocation>
</comment>
<dbReference type="Pfam" id="PF02096">
    <property type="entry name" value="60KD_IMP"/>
    <property type="match status" value="1"/>
</dbReference>
<accession>A0AAW1P2Z6</accession>
<dbReference type="GO" id="GO:0005743">
    <property type="term" value="C:mitochondrial inner membrane"/>
    <property type="evidence" value="ECO:0007669"/>
    <property type="project" value="TreeGrafter"/>
</dbReference>
<evidence type="ECO:0000313" key="9">
    <source>
        <dbReference type="EMBL" id="KAK9802559.1"/>
    </source>
</evidence>
<comment type="caution">
    <text evidence="9">The sequence shown here is derived from an EMBL/GenBank/DDBJ whole genome shotgun (WGS) entry which is preliminary data.</text>
</comment>
<name>A0AAW1P2Z6_9CHLO</name>
<evidence type="ECO:0000256" key="2">
    <source>
        <dbReference type="ARBA" id="ARBA00010583"/>
    </source>
</evidence>
<dbReference type="EMBL" id="JALJOQ010000071">
    <property type="protein sequence ID" value="KAK9802559.1"/>
    <property type="molecule type" value="Genomic_DNA"/>
</dbReference>
<comment type="similarity">
    <text evidence="2">Belongs to the OXA1/ALB3/YidC (TC 2.A.9.2) family.</text>
</comment>
<dbReference type="InterPro" id="IPR028055">
    <property type="entry name" value="YidC/Oxa/ALB_C"/>
</dbReference>
<dbReference type="PANTHER" id="PTHR12428">
    <property type="entry name" value="OXA1"/>
    <property type="match status" value="1"/>
</dbReference>
<feature type="domain" description="Membrane insertase YidC/Oxa/ALB C-terminal" evidence="8">
    <location>
        <begin position="91"/>
        <end position="286"/>
    </location>
</feature>
<dbReference type="CDD" id="cd20069">
    <property type="entry name" value="5TM_Oxa1-like"/>
    <property type="match status" value="1"/>
</dbReference>
<dbReference type="Proteomes" id="UP001465755">
    <property type="component" value="Unassembled WGS sequence"/>
</dbReference>
<feature type="transmembrane region" description="Helical" evidence="7">
    <location>
        <begin position="273"/>
        <end position="295"/>
    </location>
</feature>
<evidence type="ECO:0000313" key="10">
    <source>
        <dbReference type="Proteomes" id="UP001465755"/>
    </source>
</evidence>
<keyword evidence="10" id="KW-1185">Reference proteome</keyword>
<feature type="transmembrane region" description="Helical" evidence="7">
    <location>
        <begin position="244"/>
        <end position="267"/>
    </location>
</feature>
<sequence length="369" mass="38708">MLHVHRSARARLGSTASQLSELLETPILSAARDPCTRAEGSLEFSRGQADGGLDLQDGAGQLADAGQDFGPVLSHVTDAIDTLHSFTHLPWWATIVLTAVGLRVALLPLARQQLQTFAALQPLVRQAASGQGATGSVADFFSRFGKLRREHSAAHPAWLFISPAVQIPVLVASVMAVRRMALHHWQGFDTGGTLWFTDLTAPALIFDPLTAPLGAAGIALPAAFAVAMIANLDRAFPAKGPTPAVFSALKLGLEWSTVALLFIALQLPQGAVLYWLTSLSFSLCQGPVMAALGLAPKLPGSFKDPFATPWAHTAASKPGTPAQLSQQQAVLPPLEAQDSAEVSALFLKAAEARAAHDVPLAVLVWGGGG</sequence>
<organism evidence="9 10">
    <name type="scientific">Symbiochloris irregularis</name>
    <dbReference type="NCBI Taxonomy" id="706552"/>
    <lineage>
        <taxon>Eukaryota</taxon>
        <taxon>Viridiplantae</taxon>
        <taxon>Chlorophyta</taxon>
        <taxon>core chlorophytes</taxon>
        <taxon>Trebouxiophyceae</taxon>
        <taxon>Trebouxiales</taxon>
        <taxon>Trebouxiaceae</taxon>
        <taxon>Symbiochloris</taxon>
    </lineage>
</organism>
<dbReference type="GO" id="GO:0032977">
    <property type="term" value="F:membrane insertase activity"/>
    <property type="evidence" value="ECO:0007669"/>
    <property type="project" value="InterPro"/>
</dbReference>
<dbReference type="PANTHER" id="PTHR12428:SF65">
    <property type="entry name" value="CYTOCHROME C OXIDASE ASSEMBLY PROTEIN COX18, MITOCHONDRIAL"/>
    <property type="match status" value="1"/>
</dbReference>
<evidence type="ECO:0000256" key="3">
    <source>
        <dbReference type="ARBA" id="ARBA00022692"/>
    </source>
</evidence>
<reference evidence="9 10" key="1">
    <citation type="journal article" date="2024" name="Nat. Commun.">
        <title>Phylogenomics reveals the evolutionary origins of lichenization in chlorophyte algae.</title>
        <authorList>
            <person name="Puginier C."/>
            <person name="Libourel C."/>
            <person name="Otte J."/>
            <person name="Skaloud P."/>
            <person name="Haon M."/>
            <person name="Grisel S."/>
            <person name="Petersen M."/>
            <person name="Berrin J.G."/>
            <person name="Delaux P.M."/>
            <person name="Dal Grande F."/>
            <person name="Keller J."/>
        </authorList>
    </citation>
    <scope>NUCLEOTIDE SEQUENCE [LARGE SCALE GENOMIC DNA]</scope>
    <source>
        <strain evidence="9 10">SAG 2036</strain>
    </source>
</reference>
<evidence type="ECO:0000256" key="7">
    <source>
        <dbReference type="SAM" id="Phobius"/>
    </source>
</evidence>
<evidence type="ECO:0000259" key="8">
    <source>
        <dbReference type="Pfam" id="PF02096"/>
    </source>
</evidence>
<feature type="transmembrane region" description="Helical" evidence="7">
    <location>
        <begin position="157"/>
        <end position="177"/>
    </location>
</feature>
<keyword evidence="5 7" id="KW-0472">Membrane</keyword>
<comment type="similarity">
    <text evidence="6">Belongs to the OXA1/ALB3/YidC family.</text>
</comment>
<keyword evidence="4 7" id="KW-1133">Transmembrane helix</keyword>
<dbReference type="InterPro" id="IPR001708">
    <property type="entry name" value="YidC/ALB3/OXA1/COX18"/>
</dbReference>
<protein>
    <recommendedName>
        <fullName evidence="8">Membrane insertase YidC/Oxa/ALB C-terminal domain-containing protein</fullName>
    </recommendedName>
</protein>
<feature type="transmembrane region" description="Helical" evidence="7">
    <location>
        <begin position="209"/>
        <end position="232"/>
    </location>
</feature>
<gene>
    <name evidence="9" type="ORF">WJX73_002984</name>
</gene>
<proteinExistence type="inferred from homology"/>
<dbReference type="GO" id="GO:0032979">
    <property type="term" value="P:protein insertion into mitochondrial inner membrane from matrix"/>
    <property type="evidence" value="ECO:0007669"/>
    <property type="project" value="TreeGrafter"/>
</dbReference>
<evidence type="ECO:0000256" key="1">
    <source>
        <dbReference type="ARBA" id="ARBA00004141"/>
    </source>
</evidence>
<evidence type="ECO:0000256" key="4">
    <source>
        <dbReference type="ARBA" id="ARBA00022989"/>
    </source>
</evidence>